<dbReference type="RefSeq" id="WP_189337719.1">
    <property type="nucleotide sequence ID" value="NZ_CP142770.1"/>
</dbReference>
<name>A0A1B8P671_HALEL</name>
<keyword evidence="1" id="KW-0812">Transmembrane</keyword>
<keyword evidence="1" id="KW-1133">Transmembrane helix</keyword>
<dbReference type="EMBL" id="MAJD01000001">
    <property type="protein sequence ID" value="OBX37751.1"/>
    <property type="molecule type" value="Genomic_DNA"/>
</dbReference>
<proteinExistence type="predicted"/>
<reference evidence="2 3" key="1">
    <citation type="submission" date="2016-06" db="EMBL/GenBank/DDBJ databases">
        <title>Genome sequence of halotolerant plant growth promoting strain of Halomonas elongata HEK1 isolated from salterns of Rann of Kutch, Gujarat, India.</title>
        <authorList>
            <person name="Gaba S."/>
            <person name="Singh R.N."/>
            <person name="Abrol S."/>
            <person name="Kaushik R."/>
            <person name="Saxena A.K."/>
        </authorList>
    </citation>
    <scope>NUCLEOTIDE SEQUENCE [LARGE SCALE GENOMIC DNA]</scope>
    <source>
        <strain evidence="2 3">HEK1</strain>
    </source>
</reference>
<sequence length="52" mass="5737">MTTNECFSMMSAMGWLGWIMPLAVLALLGLGIAALIKYLFMPRSQSDRGVRS</sequence>
<evidence type="ECO:0000313" key="3">
    <source>
        <dbReference type="Proteomes" id="UP000092504"/>
    </source>
</evidence>
<gene>
    <name evidence="2" type="ORF">A8U91_02129</name>
</gene>
<evidence type="ECO:0000313" key="2">
    <source>
        <dbReference type="EMBL" id="OBX37751.1"/>
    </source>
</evidence>
<feature type="transmembrane region" description="Helical" evidence="1">
    <location>
        <begin position="15"/>
        <end position="40"/>
    </location>
</feature>
<dbReference type="PATRIC" id="fig|2746.7.peg.2181"/>
<protein>
    <submittedName>
        <fullName evidence="2">Uncharacterized protein</fullName>
    </submittedName>
</protein>
<accession>A0A1B8P671</accession>
<dbReference type="AlphaFoldDB" id="A0A1B8P671"/>
<comment type="caution">
    <text evidence="2">The sequence shown here is derived from an EMBL/GenBank/DDBJ whole genome shotgun (WGS) entry which is preliminary data.</text>
</comment>
<organism evidence="2 3">
    <name type="scientific">Halomonas elongata</name>
    <dbReference type="NCBI Taxonomy" id="2746"/>
    <lineage>
        <taxon>Bacteria</taxon>
        <taxon>Pseudomonadati</taxon>
        <taxon>Pseudomonadota</taxon>
        <taxon>Gammaproteobacteria</taxon>
        <taxon>Oceanospirillales</taxon>
        <taxon>Halomonadaceae</taxon>
        <taxon>Halomonas</taxon>
    </lineage>
</organism>
<dbReference type="Proteomes" id="UP000092504">
    <property type="component" value="Unassembled WGS sequence"/>
</dbReference>
<evidence type="ECO:0000256" key="1">
    <source>
        <dbReference type="SAM" id="Phobius"/>
    </source>
</evidence>
<keyword evidence="1" id="KW-0472">Membrane</keyword>